<keyword evidence="3" id="KW-1185">Reference proteome</keyword>
<comment type="caution">
    <text evidence="2">The sequence shown here is derived from an EMBL/GenBank/DDBJ whole genome shotgun (WGS) entry which is preliminary data.</text>
</comment>
<feature type="coiled-coil region" evidence="1">
    <location>
        <begin position="16"/>
        <end position="43"/>
    </location>
</feature>
<proteinExistence type="predicted"/>
<evidence type="ECO:0000313" key="2">
    <source>
        <dbReference type="EMBL" id="MCD2194701.1"/>
    </source>
</evidence>
<accession>A0ABS8P8V8</accession>
<sequence length="90" mass="10281">MDANDVPDQAPAHTQAEHLRRRIATLARDLADSEENLASVYEQSARLRPHVADRLREAAHQARLYAERERRFAGGGVRRRRRDDAPGRLT</sequence>
<gene>
    <name evidence="2" type="ORF">LQ327_15110</name>
</gene>
<evidence type="ECO:0000256" key="1">
    <source>
        <dbReference type="SAM" id="Coils"/>
    </source>
</evidence>
<dbReference type="RefSeq" id="WP_230734909.1">
    <property type="nucleotide sequence ID" value="NZ_JAJNDB010000002.1"/>
</dbReference>
<dbReference type="Proteomes" id="UP001199469">
    <property type="component" value="Unassembled WGS sequence"/>
</dbReference>
<name>A0ABS8P8V8_9PSEU</name>
<keyword evidence="1" id="KW-0175">Coiled coil</keyword>
<protein>
    <submittedName>
        <fullName evidence="2">Uncharacterized protein</fullName>
    </submittedName>
</protein>
<organism evidence="2 3">
    <name type="scientific">Actinomycetospora endophytica</name>
    <dbReference type="NCBI Taxonomy" id="2291215"/>
    <lineage>
        <taxon>Bacteria</taxon>
        <taxon>Bacillati</taxon>
        <taxon>Actinomycetota</taxon>
        <taxon>Actinomycetes</taxon>
        <taxon>Pseudonocardiales</taxon>
        <taxon>Pseudonocardiaceae</taxon>
        <taxon>Actinomycetospora</taxon>
    </lineage>
</organism>
<dbReference type="EMBL" id="JAJNDB010000002">
    <property type="protein sequence ID" value="MCD2194701.1"/>
    <property type="molecule type" value="Genomic_DNA"/>
</dbReference>
<reference evidence="2 3" key="1">
    <citation type="submission" date="2021-11" db="EMBL/GenBank/DDBJ databases">
        <title>Draft genome sequence of Actinomycetospora sp. SF1 isolated from the rhizosphere soil.</title>
        <authorList>
            <person name="Duangmal K."/>
            <person name="Chantavorakit T."/>
        </authorList>
    </citation>
    <scope>NUCLEOTIDE SEQUENCE [LARGE SCALE GENOMIC DNA]</scope>
    <source>
        <strain evidence="2 3">TBRC 5722</strain>
    </source>
</reference>
<evidence type="ECO:0000313" key="3">
    <source>
        <dbReference type="Proteomes" id="UP001199469"/>
    </source>
</evidence>